<evidence type="ECO:0000256" key="2">
    <source>
        <dbReference type="ARBA" id="ARBA00022908"/>
    </source>
</evidence>
<keyword evidence="7" id="KW-1185">Reference proteome</keyword>
<dbReference type="InterPro" id="IPR050808">
    <property type="entry name" value="Phage_Integrase"/>
</dbReference>
<comment type="caution">
    <text evidence="6">The sequence shown here is derived from an EMBL/GenBank/DDBJ whole genome shotgun (WGS) entry which is preliminary data.</text>
</comment>
<dbReference type="InterPro" id="IPR002104">
    <property type="entry name" value="Integrase_catalytic"/>
</dbReference>
<keyword evidence="3" id="KW-0238">DNA-binding</keyword>
<organism evidence="6 7">
    <name type="scientific">Yersinia aldovae</name>
    <dbReference type="NCBI Taxonomy" id="29483"/>
    <lineage>
        <taxon>Bacteria</taxon>
        <taxon>Pseudomonadati</taxon>
        <taxon>Pseudomonadota</taxon>
        <taxon>Gammaproteobacteria</taxon>
        <taxon>Enterobacterales</taxon>
        <taxon>Yersiniaceae</taxon>
        <taxon>Yersinia</taxon>
    </lineage>
</organism>
<dbReference type="InterPro" id="IPR011010">
    <property type="entry name" value="DNA_brk_join_enz"/>
</dbReference>
<dbReference type="Pfam" id="PF00589">
    <property type="entry name" value="Phage_integrase"/>
    <property type="match status" value="1"/>
</dbReference>
<dbReference type="InterPro" id="IPR013762">
    <property type="entry name" value="Integrase-like_cat_sf"/>
</dbReference>
<keyword evidence="4" id="KW-0233">DNA recombination</keyword>
<dbReference type="EMBL" id="CQEH01000036">
    <property type="protein sequence ID" value="CNL79822.1"/>
    <property type="molecule type" value="Genomic_DNA"/>
</dbReference>
<evidence type="ECO:0000313" key="6">
    <source>
        <dbReference type="EMBL" id="CNL79822.1"/>
    </source>
</evidence>
<dbReference type="Gene3D" id="1.10.443.10">
    <property type="entry name" value="Intergrase catalytic core"/>
    <property type="match status" value="1"/>
</dbReference>
<dbReference type="Proteomes" id="UP000038647">
    <property type="component" value="Unassembled WGS sequence"/>
</dbReference>
<dbReference type="InterPro" id="IPR025166">
    <property type="entry name" value="Integrase_DNA_bind_dom"/>
</dbReference>
<comment type="similarity">
    <text evidence="1">Belongs to the 'phage' integrase family.</text>
</comment>
<gene>
    <name evidence="6" type="primary">intA</name>
    <name evidence="6" type="ORF">ERS137966_04167</name>
</gene>
<evidence type="ECO:0000256" key="4">
    <source>
        <dbReference type="ARBA" id="ARBA00023172"/>
    </source>
</evidence>
<dbReference type="InterPro" id="IPR010998">
    <property type="entry name" value="Integrase_recombinase_N"/>
</dbReference>
<protein>
    <submittedName>
        <fullName evidence="6">Integrase family protein</fullName>
    </submittedName>
</protein>
<keyword evidence="2" id="KW-0229">DNA integration</keyword>
<evidence type="ECO:0000256" key="1">
    <source>
        <dbReference type="ARBA" id="ARBA00008857"/>
    </source>
</evidence>
<dbReference type="SUPFAM" id="SSF56349">
    <property type="entry name" value="DNA breaking-rejoining enzymes"/>
    <property type="match status" value="1"/>
</dbReference>
<reference evidence="6 7" key="1">
    <citation type="submission" date="2015-03" db="EMBL/GenBank/DDBJ databases">
        <authorList>
            <consortium name="Pathogen Informatics"/>
            <person name="Murphy D."/>
        </authorList>
    </citation>
    <scope>NUCLEOTIDE SEQUENCE [LARGE SCALE GENOMIC DNA]</scope>
    <source>
        <strain evidence="6 7">IP08791</strain>
    </source>
</reference>
<dbReference type="PANTHER" id="PTHR30629">
    <property type="entry name" value="PROPHAGE INTEGRASE"/>
    <property type="match status" value="1"/>
</dbReference>
<dbReference type="Pfam" id="PF13356">
    <property type="entry name" value="Arm-DNA-bind_3"/>
    <property type="match status" value="1"/>
</dbReference>
<dbReference type="Gene3D" id="3.30.160.390">
    <property type="entry name" value="Integrase, DNA-binding domain"/>
    <property type="match status" value="1"/>
</dbReference>
<feature type="domain" description="Tyr recombinase" evidence="5">
    <location>
        <begin position="233"/>
        <end position="409"/>
    </location>
</feature>
<accession>A0ABM9SZ03</accession>
<dbReference type="CDD" id="cd00801">
    <property type="entry name" value="INT_P4_C"/>
    <property type="match status" value="1"/>
</dbReference>
<dbReference type="InterPro" id="IPR038488">
    <property type="entry name" value="Integrase_DNA-bd_sf"/>
</dbReference>
<evidence type="ECO:0000256" key="3">
    <source>
        <dbReference type="ARBA" id="ARBA00023125"/>
    </source>
</evidence>
<name>A0ABM9SZ03_YERAL</name>
<dbReference type="PANTHER" id="PTHR30629:SF2">
    <property type="entry name" value="PROPHAGE INTEGRASE INTS-RELATED"/>
    <property type="match status" value="1"/>
</dbReference>
<evidence type="ECO:0000313" key="7">
    <source>
        <dbReference type="Proteomes" id="UP000038647"/>
    </source>
</evidence>
<evidence type="ECO:0000259" key="5">
    <source>
        <dbReference type="PROSITE" id="PS51898"/>
    </source>
</evidence>
<dbReference type="PROSITE" id="PS51898">
    <property type="entry name" value="TYR_RECOMBINASE"/>
    <property type="match status" value="1"/>
</dbReference>
<proteinExistence type="inferred from homology"/>
<dbReference type="Gene3D" id="1.10.150.130">
    <property type="match status" value="1"/>
</dbReference>
<sequence>MLFTAFGFLRQIVYNNLYNRNGVVMAGELNKLTDKKLKNLLGTTRAKYEFFADGAGLSIRVSTTGGISWTYTYRITGGGAKLHRVTLGRYPDVTLKQARELRDKCRSWLASGKDPKHQLNLTLTESLKPVTVKEALDYWVTEYATEHRANVERHKAQLNKHIYPYIGHMALSDCETRYWLQCFDRMKKNSPVAAGYVLQMCKQALKYCRVRRYAVCDALDWLSIPDVGKRQSKRSRVLSDKELRDVWISTEENNMLPYYRNLVRLLVVFGARTHEVRLSTWNEWDFDSRLWIVPKEHSKTGDKIIRPIPDAIYGWLENLKEQNKKSGYLLGEEKDSSAVSQTGRGIWKRLGHSELWTLHDLRRTLSTGMNDMGIPPHIVELLLGHALPGVMAVYNRSQYLPEKLDALNKWIERLDVLAGNHENVVILKVGEK</sequence>